<dbReference type="EMBL" id="WHSB02000002">
    <property type="protein sequence ID" value="MCQ4629920.1"/>
    <property type="molecule type" value="Genomic_DNA"/>
</dbReference>
<evidence type="ECO:0000259" key="2">
    <source>
        <dbReference type="Pfam" id="PF13271"/>
    </source>
</evidence>
<sequence>MVAKKYQVFVSSTFRDLVDERQETIRNILDLNHIPAGMELFPAADVEQLTYIKKVIDECDYYLLIIGGRYGSLDAEGISFTEREYDYAVDTGKFVIAFVHGEPGAISVRNSDIEPRLAAALDAFRDKVMLGRLVKTWTNRQDLQLAVLKSLMHAFSAYPQTGWIRGDVAANQDTLEQANKALQENAELRNQVAILQKNQQPMFDNIAGLDDTVEIRFRTRHRNQYSSSYYTYTDREISLTWRQIFLPLSAELTVGKTDYVISSAVKTAMKEANCDYTPYDINEMDLAKVKVQFVALGLIAARVSQTTKGGHAEFLSLTTQGQQIYMEGLVARKD</sequence>
<dbReference type="Pfam" id="PF13271">
    <property type="entry name" value="DUF4062"/>
    <property type="match status" value="1"/>
</dbReference>
<comment type="caution">
    <text evidence="3">The sequence shown here is derived from an EMBL/GenBank/DDBJ whole genome shotgun (WGS) entry which is preliminary data.</text>
</comment>
<organism evidence="3 4">
    <name type="scientific">Shinella lacus</name>
    <dbReference type="NCBI Taxonomy" id="2654216"/>
    <lineage>
        <taxon>Bacteria</taxon>
        <taxon>Pseudomonadati</taxon>
        <taxon>Pseudomonadota</taxon>
        <taxon>Alphaproteobacteria</taxon>
        <taxon>Hyphomicrobiales</taxon>
        <taxon>Rhizobiaceae</taxon>
        <taxon>Shinella</taxon>
    </lineage>
</organism>
<dbReference type="Proteomes" id="UP000996601">
    <property type="component" value="Unassembled WGS sequence"/>
</dbReference>
<gene>
    <name evidence="3" type="ORF">GB927_007745</name>
</gene>
<name>A0ABT1R421_9HYPH</name>
<dbReference type="RefSeq" id="WP_256116096.1">
    <property type="nucleotide sequence ID" value="NZ_WHSB02000002.1"/>
</dbReference>
<keyword evidence="4" id="KW-1185">Reference proteome</keyword>
<dbReference type="InterPro" id="IPR025139">
    <property type="entry name" value="DUF4062"/>
</dbReference>
<feature type="coiled-coil region" evidence="1">
    <location>
        <begin position="171"/>
        <end position="198"/>
    </location>
</feature>
<protein>
    <submittedName>
        <fullName evidence="3">DUF4062 domain-containing protein</fullName>
    </submittedName>
</protein>
<evidence type="ECO:0000256" key="1">
    <source>
        <dbReference type="SAM" id="Coils"/>
    </source>
</evidence>
<reference evidence="3" key="1">
    <citation type="submission" date="2021-07" db="EMBL/GenBank/DDBJ databases">
        <title>Shinella sp. nov., a novel member of the genus Shinella from water.</title>
        <authorList>
            <person name="Deng Y."/>
        </authorList>
    </citation>
    <scope>NUCLEOTIDE SEQUENCE</scope>
    <source>
        <strain evidence="3">CPCC 100929</strain>
    </source>
</reference>
<evidence type="ECO:0000313" key="3">
    <source>
        <dbReference type="EMBL" id="MCQ4629920.1"/>
    </source>
</evidence>
<keyword evidence="1" id="KW-0175">Coiled coil</keyword>
<accession>A0ABT1R421</accession>
<proteinExistence type="predicted"/>
<evidence type="ECO:0000313" key="4">
    <source>
        <dbReference type="Proteomes" id="UP000996601"/>
    </source>
</evidence>
<feature type="domain" description="DUF4062" evidence="2">
    <location>
        <begin position="7"/>
        <end position="88"/>
    </location>
</feature>